<protein>
    <submittedName>
        <fullName evidence="1">Uncharacterized protein</fullName>
    </submittedName>
</protein>
<reference evidence="2" key="1">
    <citation type="submission" date="2013-10" db="EMBL/GenBank/DDBJ databases">
        <authorList>
            <person name="Schartl M."/>
            <person name="Warren W."/>
        </authorList>
    </citation>
    <scope>NUCLEOTIDE SEQUENCE [LARGE SCALE GENOMIC DNA]</scope>
    <source>
        <strain evidence="2">female</strain>
    </source>
</reference>
<organism evidence="1 2">
    <name type="scientific">Poecilia formosa</name>
    <name type="common">Amazon molly</name>
    <name type="synonym">Limia formosa</name>
    <dbReference type="NCBI Taxonomy" id="48698"/>
    <lineage>
        <taxon>Eukaryota</taxon>
        <taxon>Metazoa</taxon>
        <taxon>Chordata</taxon>
        <taxon>Craniata</taxon>
        <taxon>Vertebrata</taxon>
        <taxon>Euteleostomi</taxon>
        <taxon>Actinopterygii</taxon>
        <taxon>Neopterygii</taxon>
        <taxon>Teleostei</taxon>
        <taxon>Neoteleostei</taxon>
        <taxon>Acanthomorphata</taxon>
        <taxon>Ovalentaria</taxon>
        <taxon>Atherinomorphae</taxon>
        <taxon>Cyprinodontiformes</taxon>
        <taxon>Poeciliidae</taxon>
        <taxon>Poeciliinae</taxon>
        <taxon>Poecilia</taxon>
    </lineage>
</organism>
<dbReference type="EMBL" id="AYCK01024063">
    <property type="status" value="NOT_ANNOTATED_CDS"/>
    <property type="molecule type" value="Genomic_DNA"/>
</dbReference>
<reference evidence="1" key="3">
    <citation type="submission" date="2025-09" db="UniProtKB">
        <authorList>
            <consortium name="Ensembl"/>
        </authorList>
    </citation>
    <scope>IDENTIFICATION</scope>
</reference>
<dbReference type="Proteomes" id="UP000028760">
    <property type="component" value="Unassembled WGS sequence"/>
</dbReference>
<evidence type="ECO:0000313" key="2">
    <source>
        <dbReference type="Proteomes" id="UP000028760"/>
    </source>
</evidence>
<reference evidence="1" key="2">
    <citation type="submission" date="2025-08" db="UniProtKB">
        <authorList>
            <consortium name="Ensembl"/>
        </authorList>
    </citation>
    <scope>IDENTIFICATION</scope>
</reference>
<evidence type="ECO:0000313" key="1">
    <source>
        <dbReference type="Ensembl" id="ENSPFOP00000022172.1"/>
    </source>
</evidence>
<accession>A0A096LSN1</accession>
<dbReference type="EMBL" id="AYCK01024064">
    <property type="status" value="NOT_ANNOTATED_CDS"/>
    <property type="molecule type" value="Genomic_DNA"/>
</dbReference>
<sequence>LFKPRLQPVNVDMILLKMKNDWSLMKLHVPHGLLLTHPNVCSVRQRVSILSHQKAPTQMELSGSMQCNVPGH</sequence>
<dbReference type="Ensembl" id="ENSPFOT00000029566.1">
    <property type="protein sequence ID" value="ENSPFOP00000022172.1"/>
    <property type="gene ID" value="ENSPFOG00000022998.1"/>
</dbReference>
<dbReference type="AlphaFoldDB" id="A0A096LSN1"/>
<name>A0A096LSN1_POEFO</name>
<keyword evidence="2" id="KW-1185">Reference proteome</keyword>
<proteinExistence type="predicted"/>